<organism evidence="2 3">
    <name type="scientific">Portunus trituberculatus</name>
    <name type="common">Swimming crab</name>
    <name type="synonym">Neptunus trituberculatus</name>
    <dbReference type="NCBI Taxonomy" id="210409"/>
    <lineage>
        <taxon>Eukaryota</taxon>
        <taxon>Metazoa</taxon>
        <taxon>Ecdysozoa</taxon>
        <taxon>Arthropoda</taxon>
        <taxon>Crustacea</taxon>
        <taxon>Multicrustacea</taxon>
        <taxon>Malacostraca</taxon>
        <taxon>Eumalacostraca</taxon>
        <taxon>Eucarida</taxon>
        <taxon>Decapoda</taxon>
        <taxon>Pleocyemata</taxon>
        <taxon>Brachyura</taxon>
        <taxon>Eubrachyura</taxon>
        <taxon>Portunoidea</taxon>
        <taxon>Portunidae</taxon>
        <taxon>Portuninae</taxon>
        <taxon>Portunus</taxon>
    </lineage>
</organism>
<evidence type="ECO:0000256" key="1">
    <source>
        <dbReference type="SAM" id="MobiDB-lite"/>
    </source>
</evidence>
<reference evidence="2 3" key="1">
    <citation type="submission" date="2019-05" db="EMBL/GenBank/DDBJ databases">
        <title>Another draft genome of Portunus trituberculatus and its Hox gene families provides insights of decapod evolution.</title>
        <authorList>
            <person name="Jeong J.-H."/>
            <person name="Song I."/>
            <person name="Kim S."/>
            <person name="Choi T."/>
            <person name="Kim D."/>
            <person name="Ryu S."/>
            <person name="Kim W."/>
        </authorList>
    </citation>
    <scope>NUCLEOTIDE SEQUENCE [LARGE SCALE GENOMIC DNA]</scope>
    <source>
        <tissue evidence="2">Muscle</tissue>
    </source>
</reference>
<dbReference type="AlphaFoldDB" id="A0A5B7G0M0"/>
<proteinExistence type="predicted"/>
<dbReference type="EMBL" id="VSRR010009990">
    <property type="protein sequence ID" value="MPC51157.1"/>
    <property type="molecule type" value="Genomic_DNA"/>
</dbReference>
<accession>A0A5B7G0M0</accession>
<evidence type="ECO:0000313" key="2">
    <source>
        <dbReference type="EMBL" id="MPC51157.1"/>
    </source>
</evidence>
<comment type="caution">
    <text evidence="2">The sequence shown here is derived from an EMBL/GenBank/DDBJ whole genome shotgun (WGS) entry which is preliminary data.</text>
</comment>
<evidence type="ECO:0000313" key="3">
    <source>
        <dbReference type="Proteomes" id="UP000324222"/>
    </source>
</evidence>
<dbReference type="Proteomes" id="UP000324222">
    <property type="component" value="Unassembled WGS sequence"/>
</dbReference>
<feature type="region of interest" description="Disordered" evidence="1">
    <location>
        <begin position="1"/>
        <end position="25"/>
    </location>
</feature>
<gene>
    <name evidence="2" type="ORF">E2C01_044997</name>
</gene>
<protein>
    <submittedName>
        <fullName evidence="2">Uncharacterized protein</fullName>
    </submittedName>
</protein>
<name>A0A5B7G0M0_PORTR</name>
<sequence length="147" mass="16582">MHGPPIQYNNESVKRGKSSRKLLRNGTLKPRNLERSFECFWQPERESAVGPWCVETLGGGEEEEVKECVCKNLKAVILCNFKVSSRCSKRVDFAGSRCSLAGTEDRWAACFPRRRHGVVSATSSIHENSRRSGAQASIMTFPRHQVR</sequence>
<keyword evidence="3" id="KW-1185">Reference proteome</keyword>